<reference evidence="2 3" key="1">
    <citation type="submission" date="2019-01" db="EMBL/GenBank/DDBJ databases">
        <title>Sequencing of cultivated peanut Arachis hypogaea provides insights into genome evolution and oil improvement.</title>
        <authorList>
            <person name="Chen X."/>
        </authorList>
    </citation>
    <scope>NUCLEOTIDE SEQUENCE [LARGE SCALE GENOMIC DNA]</scope>
    <source>
        <strain evidence="3">cv. Fuhuasheng</strain>
        <tissue evidence="2">Leaves</tissue>
    </source>
</reference>
<comment type="caution">
    <text evidence="2">The sequence shown here is derived from an EMBL/GenBank/DDBJ whole genome shotgun (WGS) entry which is preliminary data.</text>
</comment>
<keyword evidence="3" id="KW-1185">Reference proteome</keyword>
<feature type="region of interest" description="Disordered" evidence="1">
    <location>
        <begin position="150"/>
        <end position="206"/>
    </location>
</feature>
<feature type="compositionally biased region" description="Pro residues" evidence="1">
    <location>
        <begin position="173"/>
        <end position="185"/>
    </location>
</feature>
<evidence type="ECO:0000313" key="3">
    <source>
        <dbReference type="Proteomes" id="UP000289738"/>
    </source>
</evidence>
<protein>
    <submittedName>
        <fullName evidence="2">Uncharacterized protein</fullName>
    </submittedName>
</protein>
<dbReference type="AlphaFoldDB" id="A0A445DP68"/>
<name>A0A445DP68_ARAHY</name>
<accession>A0A445DP68</accession>
<dbReference type="Proteomes" id="UP000289738">
    <property type="component" value="Chromosome A03"/>
</dbReference>
<organism evidence="2 3">
    <name type="scientific">Arachis hypogaea</name>
    <name type="common">Peanut</name>
    <dbReference type="NCBI Taxonomy" id="3818"/>
    <lineage>
        <taxon>Eukaryota</taxon>
        <taxon>Viridiplantae</taxon>
        <taxon>Streptophyta</taxon>
        <taxon>Embryophyta</taxon>
        <taxon>Tracheophyta</taxon>
        <taxon>Spermatophyta</taxon>
        <taxon>Magnoliopsida</taxon>
        <taxon>eudicotyledons</taxon>
        <taxon>Gunneridae</taxon>
        <taxon>Pentapetalae</taxon>
        <taxon>rosids</taxon>
        <taxon>fabids</taxon>
        <taxon>Fabales</taxon>
        <taxon>Fabaceae</taxon>
        <taxon>Papilionoideae</taxon>
        <taxon>50 kb inversion clade</taxon>
        <taxon>dalbergioids sensu lato</taxon>
        <taxon>Dalbergieae</taxon>
        <taxon>Pterocarpus clade</taxon>
        <taxon>Arachis</taxon>
    </lineage>
</organism>
<feature type="compositionally biased region" description="Low complexity" evidence="1">
    <location>
        <begin position="163"/>
        <end position="172"/>
    </location>
</feature>
<proteinExistence type="predicted"/>
<evidence type="ECO:0000313" key="2">
    <source>
        <dbReference type="EMBL" id="RYR64966.1"/>
    </source>
</evidence>
<gene>
    <name evidence="2" type="ORF">Ahy_A03g010982</name>
</gene>
<sequence length="225" mass="26796">MIDLLLWRNWERENRPYRFHTLAHFWRELIVCKKDSRIDPYVIPPYIRQHSTTVLLISIECIEWHASDRLRRQFSLTQGIPHQERDLGEAHGKVLIGPKNQDWSGTHSFWVMHWTNQYSHVLVEHMVPSQHQLDIYLHWYRGTYGDHLHLSDLKPQENQDGDPMQNQENQQVQPPPPQPPSPPQPQAQQEPEQFTPYIPETHSADYFTPPVHQQYWSVLHQESGE</sequence>
<dbReference type="EMBL" id="SDMP01000003">
    <property type="protein sequence ID" value="RYR64966.1"/>
    <property type="molecule type" value="Genomic_DNA"/>
</dbReference>
<evidence type="ECO:0000256" key="1">
    <source>
        <dbReference type="SAM" id="MobiDB-lite"/>
    </source>
</evidence>